<protein>
    <recommendedName>
        <fullName evidence="8">RTA1 domain protein</fullName>
    </recommendedName>
</protein>
<evidence type="ECO:0000313" key="6">
    <source>
        <dbReference type="EMBL" id="RWQ97119.1"/>
    </source>
</evidence>
<dbReference type="GeneID" id="39602736"/>
<dbReference type="VEuPathDB" id="FungiDB:C8Q69DRAFT_519054"/>
<feature type="transmembrane region" description="Helical" evidence="5">
    <location>
        <begin position="122"/>
        <end position="145"/>
    </location>
</feature>
<comment type="caution">
    <text evidence="6">The sequence shown here is derived from an EMBL/GenBank/DDBJ whole genome shotgun (WGS) entry which is preliminary data.</text>
</comment>
<feature type="transmembrane region" description="Helical" evidence="5">
    <location>
        <begin position="165"/>
        <end position="187"/>
    </location>
</feature>
<dbReference type="AlphaFoldDB" id="A0A443HZ51"/>
<feature type="transmembrane region" description="Helical" evidence="5">
    <location>
        <begin position="242"/>
        <end position="261"/>
    </location>
</feature>
<accession>A0A443HZ51</accession>
<feature type="transmembrane region" description="Helical" evidence="5">
    <location>
        <begin position="20"/>
        <end position="37"/>
    </location>
</feature>
<keyword evidence="4 5" id="KW-0472">Membrane</keyword>
<dbReference type="PANTHER" id="PTHR31465:SF34">
    <property type="entry name" value="DOMAIN PROTEIN, PUTATIVE (AFU_ORTHOLOGUE AFUA_3G00480)-RELATED"/>
    <property type="match status" value="1"/>
</dbReference>
<dbReference type="InterPro" id="IPR007568">
    <property type="entry name" value="RTA1"/>
</dbReference>
<feature type="transmembrane region" description="Helical" evidence="5">
    <location>
        <begin position="79"/>
        <end position="101"/>
    </location>
</feature>
<comment type="subcellular location">
    <subcellularLocation>
        <location evidence="1">Membrane</location>
        <topology evidence="1">Multi-pass membrane protein</topology>
    </subcellularLocation>
</comment>
<evidence type="ECO:0000256" key="1">
    <source>
        <dbReference type="ARBA" id="ARBA00004141"/>
    </source>
</evidence>
<gene>
    <name evidence="6" type="ORF">C8Q69DRAFT_519054</name>
</gene>
<dbReference type="EMBL" id="RCNU01000003">
    <property type="protein sequence ID" value="RWQ97119.1"/>
    <property type="molecule type" value="Genomic_DNA"/>
</dbReference>
<dbReference type="STRING" id="264951.A0A443HZ51"/>
<proteinExistence type="predicted"/>
<keyword evidence="3 5" id="KW-1133">Transmembrane helix</keyword>
<evidence type="ECO:0000256" key="4">
    <source>
        <dbReference type="ARBA" id="ARBA00023136"/>
    </source>
</evidence>
<evidence type="ECO:0000256" key="5">
    <source>
        <dbReference type="SAM" id="Phobius"/>
    </source>
</evidence>
<dbReference type="RefSeq" id="XP_028486764.1">
    <property type="nucleotide sequence ID" value="XM_028633459.1"/>
</dbReference>
<feature type="transmembrane region" description="Helical" evidence="5">
    <location>
        <begin position="49"/>
        <end position="67"/>
    </location>
</feature>
<dbReference type="GO" id="GO:0016020">
    <property type="term" value="C:membrane"/>
    <property type="evidence" value="ECO:0007669"/>
    <property type="project" value="UniProtKB-SubCell"/>
</dbReference>
<dbReference type="Proteomes" id="UP000283841">
    <property type="component" value="Unassembled WGS sequence"/>
</dbReference>
<sequence length="329" mass="37593">MEDGKPVDGSLYVYAPNKGAPIFFAFAFTVSAFYHLWQCYRFKCFKLTGLHPLCAAMFAAGFALREYGAFHYLYTTRNLIMYIVSLILIYVNPPLLELANYHVLGRTLHYVPYFSPLDPGRVLTIFGTLSAVVEGLNGTGVSLLSNKGATQSNQNIGRALTMVALAMQLVVIAIFSVLAGIFHWRCIRANLHAKITPSLITLYMSTSLIFIRCIYRVVEESGSTTPKGDDLMTLSPILRYEWFFYVFEATVMLLNSVLWNIRHPRHYLPENSLVYLARDGTTELVGRSWTDNRPWIIAHFDPFGIFVRKEKEKRPFWELHEYSGINRED</sequence>
<reference evidence="6 7" key="1">
    <citation type="journal article" date="2018" name="Front. Microbiol.">
        <title>Genomic and genetic insights into a cosmopolitan fungus, Paecilomyces variotii (Eurotiales).</title>
        <authorList>
            <person name="Urquhart A.S."/>
            <person name="Mondo S.J."/>
            <person name="Makela M.R."/>
            <person name="Hane J.K."/>
            <person name="Wiebenga A."/>
            <person name="He G."/>
            <person name="Mihaltcheva S."/>
            <person name="Pangilinan J."/>
            <person name="Lipzen A."/>
            <person name="Barry K."/>
            <person name="de Vries R.P."/>
            <person name="Grigoriev I.V."/>
            <person name="Idnurm A."/>
        </authorList>
    </citation>
    <scope>NUCLEOTIDE SEQUENCE [LARGE SCALE GENOMIC DNA]</scope>
    <source>
        <strain evidence="6 7">CBS 101075</strain>
    </source>
</reference>
<dbReference type="Pfam" id="PF04479">
    <property type="entry name" value="RTA1"/>
    <property type="match status" value="1"/>
</dbReference>
<evidence type="ECO:0000313" key="7">
    <source>
        <dbReference type="Proteomes" id="UP000283841"/>
    </source>
</evidence>
<organism evidence="6 7">
    <name type="scientific">Byssochlamys spectabilis</name>
    <name type="common">Paecilomyces variotii</name>
    <dbReference type="NCBI Taxonomy" id="264951"/>
    <lineage>
        <taxon>Eukaryota</taxon>
        <taxon>Fungi</taxon>
        <taxon>Dikarya</taxon>
        <taxon>Ascomycota</taxon>
        <taxon>Pezizomycotina</taxon>
        <taxon>Eurotiomycetes</taxon>
        <taxon>Eurotiomycetidae</taxon>
        <taxon>Eurotiales</taxon>
        <taxon>Thermoascaceae</taxon>
        <taxon>Paecilomyces</taxon>
    </lineage>
</organism>
<keyword evidence="2 5" id="KW-0812">Transmembrane</keyword>
<evidence type="ECO:0000256" key="2">
    <source>
        <dbReference type="ARBA" id="ARBA00022692"/>
    </source>
</evidence>
<feature type="transmembrane region" description="Helical" evidence="5">
    <location>
        <begin position="199"/>
        <end position="218"/>
    </location>
</feature>
<name>A0A443HZ51_BYSSP</name>
<evidence type="ECO:0000256" key="3">
    <source>
        <dbReference type="ARBA" id="ARBA00022989"/>
    </source>
</evidence>
<keyword evidence="7" id="KW-1185">Reference proteome</keyword>
<dbReference type="PANTHER" id="PTHR31465">
    <property type="entry name" value="PROTEIN RTA1-RELATED"/>
    <property type="match status" value="1"/>
</dbReference>
<evidence type="ECO:0008006" key="8">
    <source>
        <dbReference type="Google" id="ProtNLM"/>
    </source>
</evidence>